<keyword evidence="2 6" id="KW-0812">Transmembrane</keyword>
<dbReference type="GO" id="GO:0015189">
    <property type="term" value="F:L-lysine transmembrane transporter activity"/>
    <property type="evidence" value="ECO:0007669"/>
    <property type="project" value="TreeGrafter"/>
</dbReference>
<evidence type="ECO:0000256" key="3">
    <source>
        <dbReference type="ARBA" id="ARBA00022989"/>
    </source>
</evidence>
<reference evidence="8" key="1">
    <citation type="submission" date="2021-03" db="EMBL/GenBank/DDBJ databases">
        <title>Chromosome level genome of the anhydrobiotic midge Polypedilum vanderplanki.</title>
        <authorList>
            <person name="Yoshida Y."/>
            <person name="Kikawada T."/>
            <person name="Gusev O."/>
        </authorList>
    </citation>
    <scope>NUCLEOTIDE SEQUENCE</scope>
    <source>
        <strain evidence="8">NIAS01</strain>
        <tissue evidence="8">Whole body or cell culture</tissue>
    </source>
</reference>
<dbReference type="GO" id="GO:0000064">
    <property type="term" value="F:L-ornithine transmembrane transporter activity"/>
    <property type="evidence" value="ECO:0007669"/>
    <property type="project" value="TreeGrafter"/>
</dbReference>
<gene>
    <name evidence="8" type="ORF">PVAND_007791</name>
</gene>
<keyword evidence="4 6" id="KW-0472">Membrane</keyword>
<feature type="region of interest" description="Disordered" evidence="5">
    <location>
        <begin position="906"/>
        <end position="930"/>
    </location>
</feature>
<dbReference type="GO" id="GO:0061459">
    <property type="term" value="F:L-arginine transmembrane transporter activity"/>
    <property type="evidence" value="ECO:0007669"/>
    <property type="project" value="TreeGrafter"/>
</dbReference>
<evidence type="ECO:0000256" key="4">
    <source>
        <dbReference type="ARBA" id="ARBA00023136"/>
    </source>
</evidence>
<feature type="transmembrane region" description="Helical" evidence="6">
    <location>
        <begin position="95"/>
        <end position="113"/>
    </location>
</feature>
<dbReference type="PANTHER" id="PTHR43243">
    <property type="entry name" value="INNER MEMBRANE TRANSPORTER YGJI-RELATED"/>
    <property type="match status" value="1"/>
</dbReference>
<accession>A0A9J6C7P5</accession>
<feature type="region of interest" description="Disordered" evidence="5">
    <location>
        <begin position="766"/>
        <end position="835"/>
    </location>
</feature>
<feature type="compositionally biased region" description="Basic and acidic residues" evidence="5">
    <location>
        <begin position="807"/>
        <end position="826"/>
    </location>
</feature>
<comment type="subcellular location">
    <subcellularLocation>
        <location evidence="1">Membrane</location>
        <topology evidence="1">Multi-pass membrane protein</topology>
    </subcellularLocation>
</comment>
<dbReference type="FunFam" id="1.20.1740.10:FF:000010">
    <property type="entry name" value="probable cationic amino acid transporter"/>
    <property type="match status" value="1"/>
</dbReference>
<dbReference type="Pfam" id="PF13906">
    <property type="entry name" value="AA_permease_C"/>
    <property type="match status" value="1"/>
</dbReference>
<feature type="transmembrane region" description="Helical" evidence="6">
    <location>
        <begin position="64"/>
        <end position="83"/>
    </location>
</feature>
<dbReference type="GO" id="GO:0097638">
    <property type="term" value="P:L-arginine import across plasma membrane"/>
    <property type="evidence" value="ECO:0007669"/>
    <property type="project" value="TreeGrafter"/>
</dbReference>
<protein>
    <recommendedName>
        <fullName evidence="7">Cationic amino acid transporter C-terminal domain-containing protein</fullName>
    </recommendedName>
</protein>
<proteinExistence type="predicted"/>
<feature type="transmembrane region" description="Helical" evidence="6">
    <location>
        <begin position="539"/>
        <end position="561"/>
    </location>
</feature>
<dbReference type="OrthoDB" id="3900342at2759"/>
<evidence type="ECO:0000256" key="5">
    <source>
        <dbReference type="SAM" id="MobiDB-lite"/>
    </source>
</evidence>
<dbReference type="Gene3D" id="1.20.1740.10">
    <property type="entry name" value="Amino acid/polyamine transporter I"/>
    <property type="match status" value="1"/>
</dbReference>
<comment type="caution">
    <text evidence="8">The sequence shown here is derived from an EMBL/GenBank/DDBJ whole genome shotgun (WGS) entry which is preliminary data.</text>
</comment>
<dbReference type="PANTHER" id="PTHR43243:SF105">
    <property type="entry name" value="CATIONIC AMINO ACID TRANSPORTER C-TERMINAL DOMAIN-CONTAINING PROTEIN"/>
    <property type="match status" value="1"/>
</dbReference>
<evidence type="ECO:0000256" key="1">
    <source>
        <dbReference type="ARBA" id="ARBA00004141"/>
    </source>
</evidence>
<sequence>MSRINYWKIMTRRKPMPPQECDDSKLGRVFGTFDLTALGVSATLGVGVYVLAGHVAKIEAGPSVILSFAIAAAASFLAGLCYAEFSSRVPKSGSAYIFTYVAIGEFVAFIIGWNLLLEYIIGSASIAKGLSLYIDSLINNTMKNSFISVAPIALTGNFLSSYFDFFAFACPLLLGFALAFGMRKSAGMNNILCVLNITIVCYVVIVVLLNANLDYWQIDPNLIPIEHQNMTIGAGGFFPFGFSGTLKGASTCFFGFVGYDCIATTGEEVHNPQKSVPRAILFSLLIIFLAYFGVSLLTLMWPYYLLDVDAPLPHALSEIGWETSKWIVTIGGIIALISSLFGAMFPLPRILYAMSLDGLIFEKFGTISVKFKTPVIGTLSAAVLTSLFAGLFDLAALVNMLSIGVLLAYTVVAISIIILRFSSHTTELTVNNGEGYIETSNLLRAGYNVTTKGFFMQLITMNSARQPNTISMTVVGTLIACFCFVSLFLSLQISYGYEAIARGETYAIVLLIVFITLLLLFCLLISIQPRQTFASRTKPFMVPIVPFLPAVSVFINIYLMLMLDYYTWIRFGIWMIIGLLIYFPYAWYHHNHLMNNNETSSLNSSIEVNEKATNDEIHKSNDDVMIVSTCEYGNAATIAHENEKQQQSMRIVINNKLNVDNETHLAIEILDTVLEEEEASDNKKLTSLINEIVPDEKSTLPKLSLKVVIDSSDVQLEIDEILERAVEIVTRQLEQKTAKETVFQNEKFLTHLSDLISSKSNQNEIQSQTLYRNKKKEETEKTDLAQLRHSSSAPNLNEIFRSSTNNAEKDKKVLKNDDESKMEKKSQLVMSPTSDRNTELLEKFAAIKRRKKILMKIPSDTESSEDEGMNKAELREKLEKLLSAPPSRPSSMRPKPVALPRIRAKFEDENPQPAPRRIFKIPTTPQSANMQVHRQMFNEVLRNIKKDENSD</sequence>
<feature type="compositionally biased region" description="Polar residues" evidence="5">
    <location>
        <begin position="788"/>
        <end position="806"/>
    </location>
</feature>
<feature type="transmembrane region" description="Helical" evidence="6">
    <location>
        <begin position="373"/>
        <end position="392"/>
    </location>
</feature>
<evidence type="ECO:0000313" key="8">
    <source>
        <dbReference type="EMBL" id="KAG5678089.1"/>
    </source>
</evidence>
<name>A0A9J6C7P5_POLVA</name>
<organism evidence="8 9">
    <name type="scientific">Polypedilum vanderplanki</name>
    <name type="common">Sleeping chironomid midge</name>
    <dbReference type="NCBI Taxonomy" id="319348"/>
    <lineage>
        <taxon>Eukaryota</taxon>
        <taxon>Metazoa</taxon>
        <taxon>Ecdysozoa</taxon>
        <taxon>Arthropoda</taxon>
        <taxon>Hexapoda</taxon>
        <taxon>Insecta</taxon>
        <taxon>Pterygota</taxon>
        <taxon>Neoptera</taxon>
        <taxon>Endopterygota</taxon>
        <taxon>Diptera</taxon>
        <taxon>Nematocera</taxon>
        <taxon>Chironomoidea</taxon>
        <taxon>Chironomidae</taxon>
        <taxon>Chironominae</taxon>
        <taxon>Polypedilum</taxon>
        <taxon>Polypedilum</taxon>
    </lineage>
</organism>
<evidence type="ECO:0000313" key="9">
    <source>
        <dbReference type="Proteomes" id="UP001107558"/>
    </source>
</evidence>
<feature type="transmembrane region" description="Helical" evidence="6">
    <location>
        <begin position="567"/>
        <end position="588"/>
    </location>
</feature>
<evidence type="ECO:0000259" key="7">
    <source>
        <dbReference type="Pfam" id="PF13906"/>
    </source>
</evidence>
<feature type="transmembrane region" description="Helical" evidence="6">
    <location>
        <begin position="470"/>
        <end position="493"/>
    </location>
</feature>
<dbReference type="Pfam" id="PF13520">
    <property type="entry name" value="AA_permease_2"/>
    <property type="match status" value="1"/>
</dbReference>
<feature type="transmembrane region" description="Helical" evidence="6">
    <location>
        <begin position="280"/>
        <end position="306"/>
    </location>
</feature>
<feature type="domain" description="Cationic amino acid transporter C-terminal" evidence="7">
    <location>
        <begin position="540"/>
        <end position="589"/>
    </location>
</feature>
<feature type="transmembrane region" description="Helical" evidence="6">
    <location>
        <begin position="33"/>
        <end position="52"/>
    </location>
</feature>
<dbReference type="Proteomes" id="UP001107558">
    <property type="component" value="Chromosome 2"/>
</dbReference>
<feature type="transmembrane region" description="Helical" evidence="6">
    <location>
        <begin position="188"/>
        <end position="209"/>
    </location>
</feature>
<feature type="transmembrane region" description="Helical" evidence="6">
    <location>
        <begin position="398"/>
        <end position="419"/>
    </location>
</feature>
<feature type="transmembrane region" description="Helical" evidence="6">
    <location>
        <begin position="326"/>
        <end position="352"/>
    </location>
</feature>
<dbReference type="EMBL" id="JADBJN010000002">
    <property type="protein sequence ID" value="KAG5678089.1"/>
    <property type="molecule type" value="Genomic_DNA"/>
</dbReference>
<evidence type="ECO:0000256" key="6">
    <source>
        <dbReference type="SAM" id="Phobius"/>
    </source>
</evidence>
<dbReference type="InterPro" id="IPR029485">
    <property type="entry name" value="CAT_C"/>
</dbReference>
<dbReference type="InterPro" id="IPR002293">
    <property type="entry name" value="AA/rel_permease1"/>
</dbReference>
<dbReference type="AlphaFoldDB" id="A0A9J6C7P5"/>
<evidence type="ECO:0000256" key="2">
    <source>
        <dbReference type="ARBA" id="ARBA00022692"/>
    </source>
</evidence>
<keyword evidence="9" id="KW-1185">Reference proteome</keyword>
<feature type="transmembrane region" description="Helical" evidence="6">
    <location>
        <begin position="505"/>
        <end position="527"/>
    </location>
</feature>
<dbReference type="GO" id="GO:0005886">
    <property type="term" value="C:plasma membrane"/>
    <property type="evidence" value="ECO:0007669"/>
    <property type="project" value="TreeGrafter"/>
</dbReference>
<keyword evidence="3 6" id="KW-1133">Transmembrane helix</keyword>
<feature type="transmembrane region" description="Helical" evidence="6">
    <location>
        <begin position="159"/>
        <end position="182"/>
    </location>
</feature>